<evidence type="ECO:0000313" key="3">
    <source>
        <dbReference type="EMBL" id="RCK69302.1"/>
    </source>
</evidence>
<sequence length="130" mass="13350">MRRARRDDRGAAAVEFALVVPVLLLIVLGIAELGRAYHVQTTLSGAARAGVRVMALENDDRAARTAARSAAGGLALTNTQISVTPTSCDRTGSAPAQTATVTITYPLDLIGGVLGDSITLTGTGVMRCNG</sequence>
<accession>A0A367YWB6</accession>
<proteinExistence type="predicted"/>
<dbReference type="RefSeq" id="WP_114126620.1">
    <property type="nucleotide sequence ID" value="NZ_QOUI01000006.1"/>
</dbReference>
<evidence type="ECO:0000259" key="2">
    <source>
        <dbReference type="Pfam" id="PF07811"/>
    </source>
</evidence>
<name>A0A367YWB6_9ACTN</name>
<gene>
    <name evidence="3" type="ORF">DT076_10385</name>
</gene>
<protein>
    <submittedName>
        <fullName evidence="3">Pilus assembly protein</fullName>
    </submittedName>
</protein>
<dbReference type="Pfam" id="PF07811">
    <property type="entry name" value="TadE"/>
    <property type="match status" value="1"/>
</dbReference>
<dbReference type="EMBL" id="QOUI01000006">
    <property type="protein sequence ID" value="RCK69302.1"/>
    <property type="molecule type" value="Genomic_DNA"/>
</dbReference>
<keyword evidence="1" id="KW-0472">Membrane</keyword>
<feature type="transmembrane region" description="Helical" evidence="1">
    <location>
        <begin position="12"/>
        <end position="31"/>
    </location>
</feature>
<evidence type="ECO:0000256" key="1">
    <source>
        <dbReference type="SAM" id="Phobius"/>
    </source>
</evidence>
<comment type="caution">
    <text evidence="3">The sequence shown here is derived from an EMBL/GenBank/DDBJ whole genome shotgun (WGS) entry which is preliminary data.</text>
</comment>
<dbReference type="Proteomes" id="UP000252770">
    <property type="component" value="Unassembled WGS sequence"/>
</dbReference>
<reference evidence="3 4" key="1">
    <citation type="submission" date="2018-07" db="EMBL/GenBank/DDBJ databases">
        <title>Desertimonas flava gen. nov. sp. nov.</title>
        <authorList>
            <person name="Liu S."/>
        </authorList>
    </citation>
    <scope>NUCLEOTIDE SEQUENCE [LARGE SCALE GENOMIC DNA]</scope>
    <source>
        <strain evidence="3 4">16Sb5-5</strain>
    </source>
</reference>
<feature type="domain" description="TadE-like" evidence="2">
    <location>
        <begin position="10"/>
        <end position="52"/>
    </location>
</feature>
<evidence type="ECO:0000313" key="4">
    <source>
        <dbReference type="Proteomes" id="UP000252770"/>
    </source>
</evidence>
<dbReference type="AlphaFoldDB" id="A0A367YWB6"/>
<organism evidence="3 4">
    <name type="scientific">Desertihabitans brevis</name>
    <dbReference type="NCBI Taxonomy" id="2268447"/>
    <lineage>
        <taxon>Bacteria</taxon>
        <taxon>Bacillati</taxon>
        <taxon>Actinomycetota</taxon>
        <taxon>Actinomycetes</taxon>
        <taxon>Propionibacteriales</taxon>
        <taxon>Propionibacteriaceae</taxon>
        <taxon>Desertihabitans</taxon>
    </lineage>
</organism>
<dbReference type="InterPro" id="IPR012495">
    <property type="entry name" value="TadE-like_dom"/>
</dbReference>
<keyword evidence="1" id="KW-0812">Transmembrane</keyword>
<keyword evidence="1" id="KW-1133">Transmembrane helix</keyword>
<keyword evidence="4" id="KW-1185">Reference proteome</keyword>